<dbReference type="InterPro" id="IPR021886">
    <property type="entry name" value="MgsA_C"/>
</dbReference>
<dbReference type="Gene3D" id="3.40.50.300">
    <property type="entry name" value="P-loop containing nucleotide triphosphate hydrolases"/>
    <property type="match status" value="1"/>
</dbReference>
<dbReference type="InterPro" id="IPR008921">
    <property type="entry name" value="DNA_pol3_clamp-load_cplx_C"/>
</dbReference>
<dbReference type="RefSeq" id="WP_203386677.1">
    <property type="nucleotide sequence ID" value="NZ_CP064781.1"/>
</dbReference>
<dbReference type="Pfam" id="PF00004">
    <property type="entry name" value="AAA"/>
    <property type="match status" value="1"/>
</dbReference>
<evidence type="ECO:0000256" key="3">
    <source>
        <dbReference type="ARBA" id="ARBA00020776"/>
    </source>
</evidence>
<evidence type="ECO:0000259" key="7">
    <source>
        <dbReference type="SMART" id="SM00382"/>
    </source>
</evidence>
<comment type="similarity">
    <text evidence="2">Belongs to the AAA ATPase family. RarA/MGS1/WRNIP1 subfamily.</text>
</comment>
<evidence type="ECO:0000256" key="4">
    <source>
        <dbReference type="ARBA" id="ARBA00022705"/>
    </source>
</evidence>
<keyword evidence="4" id="KW-0235">DNA replication</keyword>
<dbReference type="GO" id="GO:0006261">
    <property type="term" value="P:DNA-templated DNA replication"/>
    <property type="evidence" value="ECO:0007669"/>
    <property type="project" value="TreeGrafter"/>
</dbReference>
<dbReference type="Gene3D" id="1.20.272.10">
    <property type="match status" value="1"/>
</dbReference>
<organism evidence="8 9">
    <name type="scientific">Azospira restricta</name>
    <dbReference type="NCBI Taxonomy" id="404405"/>
    <lineage>
        <taxon>Bacteria</taxon>
        <taxon>Pseudomonadati</taxon>
        <taxon>Pseudomonadota</taxon>
        <taxon>Betaproteobacteria</taxon>
        <taxon>Rhodocyclales</taxon>
        <taxon>Rhodocyclaceae</taxon>
        <taxon>Azospira</taxon>
    </lineage>
</organism>
<dbReference type="GO" id="GO:0008047">
    <property type="term" value="F:enzyme activator activity"/>
    <property type="evidence" value="ECO:0007669"/>
    <property type="project" value="TreeGrafter"/>
</dbReference>
<dbReference type="Gene3D" id="1.10.3710.10">
    <property type="entry name" value="DNA polymerase III clamp loader subunits, C-terminal domain"/>
    <property type="match status" value="1"/>
</dbReference>
<dbReference type="SUPFAM" id="SSF52540">
    <property type="entry name" value="P-loop containing nucleoside triphosphate hydrolases"/>
    <property type="match status" value="1"/>
</dbReference>
<feature type="domain" description="AAA+ ATPase" evidence="7">
    <location>
        <begin position="53"/>
        <end position="169"/>
    </location>
</feature>
<dbReference type="CDD" id="cd00009">
    <property type="entry name" value="AAA"/>
    <property type="match status" value="1"/>
</dbReference>
<dbReference type="Pfam" id="PF12002">
    <property type="entry name" value="MgsA_C"/>
    <property type="match status" value="1"/>
</dbReference>
<dbReference type="FunFam" id="3.40.50.300:FF:000137">
    <property type="entry name" value="Replication-associated recombination protein A"/>
    <property type="match status" value="1"/>
</dbReference>
<evidence type="ECO:0000256" key="6">
    <source>
        <dbReference type="ARBA" id="ARBA00022840"/>
    </source>
</evidence>
<dbReference type="InterPro" id="IPR003959">
    <property type="entry name" value="ATPase_AAA_core"/>
</dbReference>
<dbReference type="PANTHER" id="PTHR13779">
    <property type="entry name" value="WERNER HELICASE-INTERACTING PROTEIN 1 FAMILY MEMBER"/>
    <property type="match status" value="1"/>
</dbReference>
<dbReference type="GO" id="GO:0000731">
    <property type="term" value="P:DNA synthesis involved in DNA repair"/>
    <property type="evidence" value="ECO:0007669"/>
    <property type="project" value="TreeGrafter"/>
</dbReference>
<accession>A0A974PX70</accession>
<protein>
    <recommendedName>
        <fullName evidence="3">Replication-associated recombination protein A</fullName>
    </recommendedName>
</protein>
<keyword evidence="5" id="KW-0547">Nucleotide-binding</keyword>
<evidence type="ECO:0000256" key="1">
    <source>
        <dbReference type="ARBA" id="ARBA00002393"/>
    </source>
</evidence>
<dbReference type="CDD" id="cd18139">
    <property type="entry name" value="HLD_clamp_RarA"/>
    <property type="match status" value="1"/>
</dbReference>
<evidence type="ECO:0000313" key="9">
    <source>
        <dbReference type="Proteomes" id="UP000663444"/>
    </source>
</evidence>
<dbReference type="InterPro" id="IPR027417">
    <property type="entry name" value="P-loop_NTPase"/>
</dbReference>
<dbReference type="FunFam" id="1.20.272.10:FF:000001">
    <property type="entry name" value="Putative AAA family ATPase"/>
    <property type="match status" value="1"/>
</dbReference>
<dbReference type="Gene3D" id="1.10.8.60">
    <property type="match status" value="1"/>
</dbReference>
<dbReference type="GO" id="GO:0003677">
    <property type="term" value="F:DNA binding"/>
    <property type="evidence" value="ECO:0007669"/>
    <property type="project" value="InterPro"/>
</dbReference>
<dbReference type="InterPro" id="IPR003593">
    <property type="entry name" value="AAA+_ATPase"/>
</dbReference>
<dbReference type="GO" id="GO:0017116">
    <property type="term" value="F:single-stranded DNA helicase activity"/>
    <property type="evidence" value="ECO:0007669"/>
    <property type="project" value="TreeGrafter"/>
</dbReference>
<comment type="function">
    <text evidence="1">DNA-dependent ATPase that plays important roles in cellular responses to stalled DNA replication processes.</text>
</comment>
<dbReference type="KEGG" id="ares:IWH25_15550"/>
<dbReference type="GO" id="GO:0016887">
    <property type="term" value="F:ATP hydrolysis activity"/>
    <property type="evidence" value="ECO:0007669"/>
    <property type="project" value="InterPro"/>
</dbReference>
<dbReference type="PANTHER" id="PTHR13779:SF7">
    <property type="entry name" value="ATPASE WRNIP1"/>
    <property type="match status" value="1"/>
</dbReference>
<dbReference type="InterPro" id="IPR032423">
    <property type="entry name" value="AAA_assoc_2"/>
</dbReference>
<gene>
    <name evidence="8" type="ORF">IWH25_15550</name>
</gene>
<reference evidence="8" key="1">
    <citation type="submission" date="2020-11" db="EMBL/GenBank/DDBJ databases">
        <title>Azospira restricta DSM 18626 genome sequence.</title>
        <authorList>
            <person name="Moe W.M."/>
        </authorList>
    </citation>
    <scope>NUCLEOTIDE SEQUENCE</scope>
    <source>
        <strain evidence="8">DSM 18626</strain>
    </source>
</reference>
<dbReference type="Proteomes" id="UP000663444">
    <property type="component" value="Chromosome"/>
</dbReference>
<evidence type="ECO:0000313" key="8">
    <source>
        <dbReference type="EMBL" id="QRJ63148.1"/>
    </source>
</evidence>
<name>A0A974PX70_9RHOO</name>
<evidence type="ECO:0000256" key="2">
    <source>
        <dbReference type="ARBA" id="ARBA00008959"/>
    </source>
</evidence>
<dbReference type="GO" id="GO:0005524">
    <property type="term" value="F:ATP binding"/>
    <property type="evidence" value="ECO:0007669"/>
    <property type="project" value="UniProtKB-KW"/>
</dbReference>
<dbReference type="Pfam" id="PF16193">
    <property type="entry name" value="AAA_assoc_2"/>
    <property type="match status" value="1"/>
</dbReference>
<dbReference type="SMART" id="SM00382">
    <property type="entry name" value="AAA"/>
    <property type="match status" value="1"/>
</dbReference>
<dbReference type="AlphaFoldDB" id="A0A974PX70"/>
<keyword evidence="6" id="KW-0067">ATP-binding</keyword>
<proteinExistence type="inferred from homology"/>
<sequence length="445" mass="48429">MTDLFSTPADEAPGSPFAPLAEQLRPKTLAEVVGQSHLLGPGKPLRLAFEAGQPHSMIFWGPPGVGKTTLARLMADAFDADFIALSAVLSGVKEIREAIARAEITRGQGRRTILFVDEVHRFNKAQQDAFLPFVESGLVTFVGATTENPSFEVNSALLSRASVYTLQSLSADEMGQLFDRAASTALAGLSFDEAARGRLCGVADGDARKLLNLLEQIRTAAQAAGRDTVDGDFVNATLAQQLRRFDKGGDAFYDQISALHKSVRGSDPDAALYWYCRMLDGGADPRYLARRIVRMAWEDIGLADPRGAEIALSAAETYERLGSPEGELALANAVVYLAVAAKSNAAYNAYNAVRAFIAEDGSRPVPLHLRNAPTKLMKEMGFGKEYRYAHDEAEGYAAGETYFPDGMKPQRWYRPVERGLETKIGEKLAHLRRLDAEAKKKGQAR</sequence>
<dbReference type="SUPFAM" id="SSF48019">
    <property type="entry name" value="post-AAA+ oligomerization domain-like"/>
    <property type="match status" value="1"/>
</dbReference>
<dbReference type="InterPro" id="IPR051314">
    <property type="entry name" value="AAA_ATPase_RarA/MGS1/WRNIP1"/>
</dbReference>
<evidence type="ECO:0000256" key="5">
    <source>
        <dbReference type="ARBA" id="ARBA00022741"/>
    </source>
</evidence>
<dbReference type="EMBL" id="CP064781">
    <property type="protein sequence ID" value="QRJ63148.1"/>
    <property type="molecule type" value="Genomic_DNA"/>
</dbReference>
<keyword evidence="9" id="KW-1185">Reference proteome</keyword>